<protein>
    <submittedName>
        <fullName evidence="1">Rha family transcriptional regulator</fullName>
    </submittedName>
</protein>
<keyword evidence="2" id="KW-1185">Reference proteome</keyword>
<reference evidence="1 2" key="1">
    <citation type="submission" date="2023-10" db="EMBL/GenBank/DDBJ databases">
        <authorList>
            <person name="Dale J."/>
        </authorList>
    </citation>
    <scope>NUCLEOTIDE SEQUENCE [LARGE SCALE GENOMIC DNA]</scope>
    <source>
        <strain evidence="1 2">2023EL-00970</strain>
    </source>
</reference>
<gene>
    <name evidence="1" type="ORF">R4P48_11715</name>
</gene>
<evidence type="ECO:0000313" key="2">
    <source>
        <dbReference type="Proteomes" id="UP001187066"/>
    </source>
</evidence>
<accession>A0ABU4E2K4</accession>
<evidence type="ECO:0000313" key="1">
    <source>
        <dbReference type="EMBL" id="MDV7023345.1"/>
    </source>
</evidence>
<dbReference type="EMBL" id="JAWLOF010000007">
    <property type="protein sequence ID" value="MDV7023345.1"/>
    <property type="molecule type" value="Genomic_DNA"/>
</dbReference>
<organism evidence="1 2">
    <name type="scientific">Atlantibacter subterraneus</name>
    <dbReference type="NCBI Taxonomy" id="255519"/>
    <lineage>
        <taxon>Bacteria</taxon>
        <taxon>Pseudomonadati</taxon>
        <taxon>Pseudomonadota</taxon>
        <taxon>Gammaproteobacteria</taxon>
        <taxon>Enterobacterales</taxon>
        <taxon>Enterobacteriaceae</taxon>
        <taxon>Atlantibacter</taxon>
    </lineage>
</organism>
<sequence length="80" mass="9096">MATEISVSIPRELVTPQEFANMEGIARSTVYAWTHQGKLGKYLIKKVEGHARSRINYLKYKQDQMRDSLGHSNFKITVGA</sequence>
<dbReference type="RefSeq" id="WP_317678304.1">
    <property type="nucleotide sequence ID" value="NZ_JAWLOF010000007.1"/>
</dbReference>
<comment type="caution">
    <text evidence="1">The sequence shown here is derived from an EMBL/GenBank/DDBJ whole genome shotgun (WGS) entry which is preliminary data.</text>
</comment>
<dbReference type="Proteomes" id="UP001187066">
    <property type="component" value="Unassembled WGS sequence"/>
</dbReference>
<name>A0ABU4E2K4_9ENTR</name>
<proteinExistence type="predicted"/>